<reference evidence="1" key="1">
    <citation type="submission" date="2021-05" db="EMBL/GenBank/DDBJ databases">
        <authorList>
            <person name="Pan Q."/>
            <person name="Jouanno E."/>
            <person name="Zahm M."/>
            <person name="Klopp C."/>
            <person name="Cabau C."/>
            <person name="Louis A."/>
            <person name="Berthelot C."/>
            <person name="Parey E."/>
            <person name="Roest Crollius H."/>
            <person name="Montfort J."/>
            <person name="Robinson-Rechavi M."/>
            <person name="Bouchez O."/>
            <person name="Lampietro C."/>
            <person name="Lopez Roques C."/>
            <person name="Donnadieu C."/>
            <person name="Postlethwait J."/>
            <person name="Bobe J."/>
            <person name="Dillon D."/>
            <person name="Chandos A."/>
            <person name="von Hippel F."/>
            <person name="Guiguen Y."/>
        </authorList>
    </citation>
    <scope>NUCLEOTIDE SEQUENCE</scope>
    <source>
        <strain evidence="1">YG-Jan2019</strain>
    </source>
</reference>
<name>A0ACC2FW41_DALPE</name>
<accession>A0ACC2FW41</accession>
<proteinExistence type="predicted"/>
<dbReference type="Proteomes" id="UP001157502">
    <property type="component" value="Chromosome 21"/>
</dbReference>
<keyword evidence="2" id="KW-1185">Reference proteome</keyword>
<evidence type="ECO:0000313" key="2">
    <source>
        <dbReference type="Proteomes" id="UP001157502"/>
    </source>
</evidence>
<comment type="caution">
    <text evidence="1">The sequence shown here is derived from an EMBL/GenBank/DDBJ whole genome shotgun (WGS) entry which is preliminary data.</text>
</comment>
<protein>
    <submittedName>
        <fullName evidence="1">Uncharacterized protein</fullName>
    </submittedName>
</protein>
<organism evidence="1 2">
    <name type="scientific">Dallia pectoralis</name>
    <name type="common">Alaska blackfish</name>
    <dbReference type="NCBI Taxonomy" id="75939"/>
    <lineage>
        <taxon>Eukaryota</taxon>
        <taxon>Metazoa</taxon>
        <taxon>Chordata</taxon>
        <taxon>Craniata</taxon>
        <taxon>Vertebrata</taxon>
        <taxon>Euteleostomi</taxon>
        <taxon>Actinopterygii</taxon>
        <taxon>Neopterygii</taxon>
        <taxon>Teleostei</taxon>
        <taxon>Protacanthopterygii</taxon>
        <taxon>Esociformes</taxon>
        <taxon>Umbridae</taxon>
        <taxon>Dallia</taxon>
    </lineage>
</organism>
<dbReference type="EMBL" id="CM055748">
    <property type="protein sequence ID" value="KAJ7995557.1"/>
    <property type="molecule type" value="Genomic_DNA"/>
</dbReference>
<gene>
    <name evidence="1" type="ORF">DPEC_G00245830</name>
</gene>
<sequence length="123" mass="12905">MCPPPADPLKPTAVLDVVSPKWLQLSIHAIRIRTTEDTSTTSGDISSWTPSPLWGTSLQADPVHVVLDRVLGGAAGSADVAYVVVCCVMCTSCRFLVGAESRTQSGQAMASTPKVFGKMCQAA</sequence>
<evidence type="ECO:0000313" key="1">
    <source>
        <dbReference type="EMBL" id="KAJ7995557.1"/>
    </source>
</evidence>